<reference evidence="2 5" key="2">
    <citation type="journal article" date="2019" name="Nat. Med.">
        <title>A library of human gut bacterial isolates paired with longitudinal multiomics data enables mechanistic microbiome research.</title>
        <authorList>
            <person name="Poyet M."/>
            <person name="Groussin M."/>
            <person name="Gibbons S.M."/>
            <person name="Avila-Pacheco J."/>
            <person name="Jiang X."/>
            <person name="Kearney S.M."/>
            <person name="Perrotta A.R."/>
            <person name="Berdy B."/>
            <person name="Zhao S."/>
            <person name="Lieberman T.D."/>
            <person name="Swanson P.K."/>
            <person name="Smith M."/>
            <person name="Roesemann S."/>
            <person name="Alexander J.E."/>
            <person name="Rich S.A."/>
            <person name="Livny J."/>
            <person name="Vlamakis H."/>
            <person name="Clish C."/>
            <person name="Bullock K."/>
            <person name="Deik A."/>
            <person name="Scott J."/>
            <person name="Pierce K.A."/>
            <person name="Xavier R.J."/>
            <person name="Alm E.J."/>
        </authorList>
    </citation>
    <scope>NUCLEOTIDE SEQUENCE [LARGE SCALE GENOMIC DNA]</scope>
    <source>
        <strain evidence="2 5">BIOML-A98</strain>
    </source>
</reference>
<dbReference type="GO" id="GO:0005524">
    <property type="term" value="F:ATP binding"/>
    <property type="evidence" value="ECO:0007669"/>
    <property type="project" value="UniProtKB-KW"/>
</dbReference>
<evidence type="ECO:0000313" key="2">
    <source>
        <dbReference type="EMBL" id="KAB6630490.1"/>
    </source>
</evidence>
<evidence type="ECO:0000313" key="4">
    <source>
        <dbReference type="Proteomes" id="UP000266497"/>
    </source>
</evidence>
<evidence type="ECO:0000313" key="5">
    <source>
        <dbReference type="Proteomes" id="UP000462015"/>
    </source>
</evidence>
<proteinExistence type="predicted"/>
<feature type="coiled-coil region" evidence="1">
    <location>
        <begin position="823"/>
        <end position="875"/>
    </location>
</feature>
<dbReference type="Proteomes" id="UP000266497">
    <property type="component" value="Unassembled WGS sequence"/>
</dbReference>
<dbReference type="RefSeq" id="WP_117695311.1">
    <property type="nucleotide sequence ID" value="NZ_CAJTAS010000014.1"/>
</dbReference>
<organism evidence="3 4">
    <name type="scientific">Phocaeicola vulgatus</name>
    <name type="common">Bacteroides vulgatus</name>
    <dbReference type="NCBI Taxonomy" id="821"/>
    <lineage>
        <taxon>Bacteria</taxon>
        <taxon>Pseudomonadati</taxon>
        <taxon>Bacteroidota</taxon>
        <taxon>Bacteroidia</taxon>
        <taxon>Bacteroidales</taxon>
        <taxon>Bacteroidaceae</taxon>
        <taxon>Phocaeicola</taxon>
    </lineage>
</organism>
<keyword evidence="3" id="KW-0067">ATP-binding</keyword>
<feature type="coiled-coil region" evidence="1">
    <location>
        <begin position="717"/>
        <end position="747"/>
    </location>
</feature>
<sequence>MRYLNKIIFLNSAHVPYAEVKLDGNVHFIGTQGVGKSTLLRAVLFFYNADKLRLGIPKEKKNFDSFYLPFANSYIVYEVMRENGAYTIVVTKSMGRAAFRFIDAPYSKEWFVDGKNEVSADWSVIRTRVSESGANVSSLVTGYDMFRDIIFGNNRKPDLLQFRKYAIVESSRYQNIPRTIQNVFLNSKLDADFIKDTIIQSMDDNEFVVDLSYYRNQIETFEQEYSDVMLWIKQDKNGVVPVRKQADIVIKGYRMLLFAEKQIKNGRQQLNYSERVARLKFPELEELLLQLKEEAERFTRLLGEEKYKFDSERDKLVKLSGIVESDLKKIREKRKYYEQEHIDEVISRVNREPALKYELESLNKVYNELTSTYRDVISKYSLMEQGIDADLARFENEINKRVLCLKDELGKRISELTKKSNSQTEEIRSVYEEKLKTLADSKEQLLEEISNLKQQKTRVECTVHFKEEIGDCEERLRNISSEEKDTAVKVDRLKLECDRLRQKSDAETMVVEKEYDAKIDEILRCRKQVDTEIESLNVLINNSKGSFCEWLDKNRSGWQESIGKIADEKLILYNQNLSPELSTDGESSFYGVKINLAEVQRELRSPEQLKAEFKAKSSERDEYTRKISLLNEEKTKRTEEIKNKYRKQISAISGERHLLEIQLQQYPLQIKNIKAEQASWERKESEWKRNRIEEIETFIGGKEKERQKCCNNEELLKQEREKRILQISDEQRKAEKKERSAVDVEIQAVHKELSDRRMDMDNRKKELHKLQNEELNGKGADTSVINSYKSKIDTIKSELDYISQKQSFVWNYEKDKRELFDREPELRDNKKNNEMHLDELEEKYALRKNKLTGQYETVKNSIKEKTAERDAIKNDFSVLENFRKDEGFCPPESYTPEELPTNKPCGKIVEELKSLIVSLGKDTENFKKSINLFNSNFTARNTFSFPQSLSCDSDYMDFASNLCEFVENNKIIEYQNRISERYVNIIRRISKETGELTQSESLINKTIKDINDDFVKRNFAGVIRSIELRPLPSNDKLMQLLIEIKNFNDENTFNMGGMDLFSQDSRENVNLRAVKYLNAFSKLLKDEPSRKSLVVSDTFNLQFRIIENDNDTGWVEKIANVGSDGTDILVKAMVNIMLINVFKEKVSRKFGDFKVHCMMDEIGKLHPNNVKGILEFANCRNILLINSSPTTYNVEDYKYTYLLSKDAKSNTRVVSLLTRK</sequence>
<keyword evidence="1" id="KW-0175">Coiled coil</keyword>
<accession>A0A395UII6</accession>
<dbReference type="InterPro" id="IPR027417">
    <property type="entry name" value="P-loop_NTPase"/>
</dbReference>
<reference evidence="3 4" key="1">
    <citation type="submission" date="2018-08" db="EMBL/GenBank/DDBJ databases">
        <title>A genome reference for cultivated species of the human gut microbiota.</title>
        <authorList>
            <person name="Zou Y."/>
            <person name="Xue W."/>
            <person name="Luo G."/>
        </authorList>
    </citation>
    <scope>NUCLEOTIDE SEQUENCE [LARGE SCALE GENOMIC DNA]</scope>
    <source>
        <strain evidence="3 4">AF25-30LB</strain>
    </source>
</reference>
<dbReference type="Pfam" id="PF12128">
    <property type="entry name" value="DUF3584"/>
    <property type="match status" value="1"/>
</dbReference>
<name>A0A395UII6_PHOVU</name>
<dbReference type="EMBL" id="WDAL01000059">
    <property type="protein sequence ID" value="KAB6630490.1"/>
    <property type="molecule type" value="Genomic_DNA"/>
</dbReference>
<dbReference type="AlphaFoldDB" id="A0A395UII6"/>
<keyword evidence="3" id="KW-0547">Nucleotide-binding</keyword>
<dbReference type="SUPFAM" id="SSF52540">
    <property type="entry name" value="P-loop containing nucleoside triphosphate hydrolases"/>
    <property type="match status" value="1"/>
</dbReference>
<comment type="caution">
    <text evidence="3">The sequence shown here is derived from an EMBL/GenBank/DDBJ whole genome shotgun (WGS) entry which is preliminary data.</text>
</comment>
<dbReference type="EMBL" id="QRUD01000078">
    <property type="protein sequence ID" value="RGR33062.1"/>
    <property type="molecule type" value="Genomic_DNA"/>
</dbReference>
<evidence type="ECO:0000256" key="1">
    <source>
        <dbReference type="SAM" id="Coils"/>
    </source>
</evidence>
<evidence type="ECO:0000313" key="3">
    <source>
        <dbReference type="EMBL" id="RGR33062.1"/>
    </source>
</evidence>
<feature type="coiled-coil region" evidence="1">
    <location>
        <begin position="406"/>
        <end position="462"/>
    </location>
</feature>
<dbReference type="InterPro" id="IPR021979">
    <property type="entry name" value="DUF3584"/>
</dbReference>
<protein>
    <submittedName>
        <fullName evidence="3">ATP-binding protein</fullName>
    </submittedName>
</protein>
<dbReference type="Proteomes" id="UP000462015">
    <property type="component" value="Unassembled WGS sequence"/>
</dbReference>
<gene>
    <name evidence="3" type="ORF">DWY53_19785</name>
    <name evidence="2" type="ORF">GAY12_20685</name>
</gene>